<keyword evidence="2" id="KW-1185">Reference proteome</keyword>
<accession>A0ABS6JNE6</accession>
<comment type="caution">
    <text evidence="1">The sequence shown here is derived from an EMBL/GenBank/DDBJ whole genome shotgun (WGS) entry which is preliminary data.</text>
</comment>
<protein>
    <submittedName>
        <fullName evidence="1">Uncharacterized protein</fullName>
    </submittedName>
</protein>
<dbReference type="EMBL" id="JAHQCR010000011">
    <property type="protein sequence ID" value="MBU9720081.1"/>
    <property type="molecule type" value="Genomic_DNA"/>
</dbReference>
<organism evidence="1 2">
    <name type="scientific">Evansella alkalicola</name>
    <dbReference type="NCBI Taxonomy" id="745819"/>
    <lineage>
        <taxon>Bacteria</taxon>
        <taxon>Bacillati</taxon>
        <taxon>Bacillota</taxon>
        <taxon>Bacilli</taxon>
        <taxon>Bacillales</taxon>
        <taxon>Bacillaceae</taxon>
        <taxon>Evansella</taxon>
    </lineage>
</organism>
<dbReference type="RefSeq" id="WP_176371276.1">
    <property type="nucleotide sequence ID" value="NZ_JAHQCR010000011.1"/>
</dbReference>
<proteinExistence type="predicted"/>
<evidence type="ECO:0000313" key="2">
    <source>
        <dbReference type="Proteomes" id="UP000790580"/>
    </source>
</evidence>
<evidence type="ECO:0000313" key="1">
    <source>
        <dbReference type="EMBL" id="MBU9720081.1"/>
    </source>
</evidence>
<gene>
    <name evidence="1" type="ORF">KS407_01325</name>
</gene>
<sequence>MSFRHTLAFLSIITIGIFSLFSSSVLAESGEVRDGENLLIELDDEAPEFHSFD</sequence>
<reference evidence="1 2" key="1">
    <citation type="submission" date="2021-06" db="EMBL/GenBank/DDBJ databases">
        <title>Bacillus sp. RD4P76, an endophyte from a halophyte.</title>
        <authorList>
            <person name="Sun J.-Q."/>
        </authorList>
    </citation>
    <scope>NUCLEOTIDE SEQUENCE [LARGE SCALE GENOMIC DNA]</scope>
    <source>
        <strain evidence="1 2">JCM 17098</strain>
    </source>
</reference>
<name>A0ABS6JNE6_9BACI</name>
<dbReference type="Proteomes" id="UP000790580">
    <property type="component" value="Unassembled WGS sequence"/>
</dbReference>